<dbReference type="GO" id="GO:0005654">
    <property type="term" value="C:nucleoplasm"/>
    <property type="evidence" value="ECO:0007669"/>
    <property type="project" value="TreeGrafter"/>
</dbReference>
<dbReference type="EMBL" id="VCEA01001669">
    <property type="protein sequence ID" value="KAB0339473.1"/>
    <property type="molecule type" value="Genomic_DNA"/>
</dbReference>
<name>A0A5N3URT0_MUNMU</name>
<dbReference type="GO" id="GO:0016020">
    <property type="term" value="C:membrane"/>
    <property type="evidence" value="ECO:0007669"/>
    <property type="project" value="TreeGrafter"/>
</dbReference>
<dbReference type="CDD" id="cd05400">
    <property type="entry name" value="NT_2-5OAS_ClassI-CCAase"/>
    <property type="match status" value="1"/>
</dbReference>
<dbReference type="PROSITE" id="PS00832">
    <property type="entry name" value="25A_SYNTH_1"/>
    <property type="match status" value="1"/>
</dbReference>
<dbReference type="InterPro" id="IPR002934">
    <property type="entry name" value="Polymerase_NTP_transf_dom"/>
</dbReference>
<sequence>MELSDTLAKSLDKFIEDHLLPNEEFRTQVKEAIDIICTFLKERCFRCAPHRVRVSKVVKGGSSGKGTTLRGRSDADLVVFFTNFTSFQEQLEFRGEFIVEIRRQLEACQREKTFEVDFEVQKQRRENPRVLSFVLRSPKLNQAVEFDVLPAFDALGDWGSRYLYRTPTRLLSLTFCKLCDGRASLLAQGLRTLLPSRRCRRKWQPTPVVFPGERRRVTAMDAGEGRPGDGPQASWLWDC</sequence>
<dbReference type="AlphaFoldDB" id="A0A5N3URT0"/>
<dbReference type="Pfam" id="PF01909">
    <property type="entry name" value="NTP_transf_2"/>
    <property type="match status" value="1"/>
</dbReference>
<dbReference type="PANTHER" id="PTHR11258">
    <property type="entry name" value="2-5 OLIGOADENYLATE SYNTHETASE"/>
    <property type="match status" value="1"/>
</dbReference>
<keyword evidence="2" id="KW-0694">RNA-binding</keyword>
<evidence type="ECO:0000256" key="2">
    <source>
        <dbReference type="ARBA" id="ARBA00022884"/>
    </source>
</evidence>
<dbReference type="PROSITE" id="PS50152">
    <property type="entry name" value="25A_SYNTH_3"/>
    <property type="match status" value="1"/>
</dbReference>
<reference evidence="4 6" key="1">
    <citation type="submission" date="2019-06" db="EMBL/GenBank/DDBJ databases">
        <title>Discovery of a novel chromosome fission-fusion reversal in muntjac.</title>
        <authorList>
            <person name="Mudd A.B."/>
            <person name="Bredeson J.V."/>
            <person name="Baum R."/>
            <person name="Hockemeyer D."/>
            <person name="Rokhsar D.S."/>
        </authorList>
    </citation>
    <scope>NUCLEOTIDE SEQUENCE [LARGE SCALE GENOMIC DNA]</scope>
    <source>
        <strain evidence="4">UTSW_UCB_Mm</strain>
        <tissue evidence="4">Fibroblast cell line</tissue>
    </source>
</reference>
<feature type="domain" description="Polymerase nucleotidyl transferase" evidence="3">
    <location>
        <begin position="51"/>
        <end position="117"/>
    </location>
</feature>
<evidence type="ECO:0000313" key="6">
    <source>
        <dbReference type="Proteomes" id="UP000326458"/>
    </source>
</evidence>
<protein>
    <recommendedName>
        <fullName evidence="3">Polymerase nucleotidyl transferase domain-containing protein</fullName>
    </recommendedName>
</protein>
<dbReference type="InterPro" id="IPR006116">
    <property type="entry name" value="NT_2-5OAS_ClassI-CCAase"/>
</dbReference>
<dbReference type="Proteomes" id="UP000326458">
    <property type="component" value="Unassembled WGS sequence"/>
</dbReference>
<dbReference type="Gene3D" id="3.30.460.10">
    <property type="entry name" value="Beta Polymerase, domain 2"/>
    <property type="match status" value="1"/>
</dbReference>
<evidence type="ECO:0000256" key="1">
    <source>
        <dbReference type="ARBA" id="ARBA00009526"/>
    </source>
</evidence>
<comment type="similarity">
    <text evidence="1">Belongs to the 2-5A synthase family.</text>
</comment>
<organism evidence="4 6">
    <name type="scientific">Muntiacus muntjak</name>
    <name type="common">Barking deer</name>
    <name type="synonym">Indian muntjac</name>
    <dbReference type="NCBI Taxonomy" id="9888"/>
    <lineage>
        <taxon>Eukaryota</taxon>
        <taxon>Metazoa</taxon>
        <taxon>Chordata</taxon>
        <taxon>Craniata</taxon>
        <taxon>Vertebrata</taxon>
        <taxon>Euteleostomi</taxon>
        <taxon>Mammalia</taxon>
        <taxon>Eutheria</taxon>
        <taxon>Laurasiatheria</taxon>
        <taxon>Artiodactyla</taxon>
        <taxon>Ruminantia</taxon>
        <taxon>Pecora</taxon>
        <taxon>Cervidae</taxon>
        <taxon>Muntiacinae</taxon>
        <taxon>Muntiacus</taxon>
    </lineage>
</organism>
<dbReference type="EMBL" id="VCEA01001668">
    <property type="protein sequence ID" value="KAB0339476.1"/>
    <property type="molecule type" value="Genomic_DNA"/>
</dbReference>
<dbReference type="InterPro" id="IPR043519">
    <property type="entry name" value="NT_sf"/>
</dbReference>
<evidence type="ECO:0000313" key="5">
    <source>
        <dbReference type="EMBL" id="KAB0339476.1"/>
    </source>
</evidence>
<proteinExistence type="inferred from homology"/>
<accession>A0A5N3URT0</accession>
<dbReference type="SUPFAM" id="SSF81301">
    <property type="entry name" value="Nucleotidyltransferase"/>
    <property type="match status" value="1"/>
</dbReference>
<dbReference type="GO" id="GO:0001730">
    <property type="term" value="F:2'-5'-oligoadenylate synthetase activity"/>
    <property type="evidence" value="ECO:0007669"/>
    <property type="project" value="TreeGrafter"/>
</dbReference>
<dbReference type="InterPro" id="IPR043518">
    <property type="entry name" value="2-5OAS_N_CS"/>
</dbReference>
<comment type="caution">
    <text evidence="4">The sequence shown here is derived from an EMBL/GenBank/DDBJ whole genome shotgun (WGS) entry which is preliminary data.</text>
</comment>
<gene>
    <name evidence="5" type="ORF">FD754_023881</name>
    <name evidence="4" type="ORF">FD754_023882</name>
</gene>
<dbReference type="PANTHER" id="PTHR11258:SF13">
    <property type="entry name" value="2'-5'-OLIGOADENYLATE SYNTHASE 1"/>
    <property type="match status" value="1"/>
</dbReference>
<keyword evidence="6" id="KW-1185">Reference proteome</keyword>
<dbReference type="GO" id="GO:0005829">
    <property type="term" value="C:cytosol"/>
    <property type="evidence" value="ECO:0007669"/>
    <property type="project" value="TreeGrafter"/>
</dbReference>
<dbReference type="GO" id="GO:0003725">
    <property type="term" value="F:double-stranded RNA binding"/>
    <property type="evidence" value="ECO:0007669"/>
    <property type="project" value="TreeGrafter"/>
</dbReference>
<dbReference type="GO" id="GO:0045071">
    <property type="term" value="P:negative regulation of viral genome replication"/>
    <property type="evidence" value="ECO:0007669"/>
    <property type="project" value="TreeGrafter"/>
</dbReference>
<dbReference type="FunFam" id="3.30.460.10:FF:000007">
    <property type="entry name" value="2'-5'-oligoadenylate synthetase 1"/>
    <property type="match status" value="1"/>
</dbReference>
<evidence type="ECO:0000259" key="3">
    <source>
        <dbReference type="Pfam" id="PF01909"/>
    </source>
</evidence>
<evidence type="ECO:0000313" key="4">
    <source>
        <dbReference type="EMBL" id="KAB0339473.1"/>
    </source>
</evidence>
<dbReference type="GO" id="GO:0051607">
    <property type="term" value="P:defense response to virus"/>
    <property type="evidence" value="ECO:0007669"/>
    <property type="project" value="TreeGrafter"/>
</dbReference>